<accession>A0AA41YF43</accession>
<dbReference type="EMBL" id="JAPAAF010000066">
    <property type="protein sequence ID" value="MCW0484947.1"/>
    <property type="molecule type" value="Genomic_DNA"/>
</dbReference>
<comment type="caution">
    <text evidence="2">The sequence shown here is derived from an EMBL/GenBank/DDBJ whole genome shotgun (WGS) entry which is preliminary data.</text>
</comment>
<organism evidence="2 3">
    <name type="scientific">Gaoshiqia sediminis</name>
    <dbReference type="NCBI Taxonomy" id="2986998"/>
    <lineage>
        <taxon>Bacteria</taxon>
        <taxon>Pseudomonadati</taxon>
        <taxon>Bacteroidota</taxon>
        <taxon>Bacteroidia</taxon>
        <taxon>Marinilabiliales</taxon>
        <taxon>Prolixibacteraceae</taxon>
        <taxon>Gaoshiqia</taxon>
    </lineage>
</organism>
<dbReference type="AlphaFoldDB" id="A0AA41YF43"/>
<dbReference type="Proteomes" id="UP001163821">
    <property type="component" value="Unassembled WGS sequence"/>
</dbReference>
<dbReference type="InterPro" id="IPR000801">
    <property type="entry name" value="Esterase-like"/>
</dbReference>
<dbReference type="SUPFAM" id="SSF81296">
    <property type="entry name" value="E set domains"/>
    <property type="match status" value="1"/>
</dbReference>
<dbReference type="PANTHER" id="PTHR48098:SF1">
    <property type="entry name" value="DIACYLGLYCEROL ACYLTRANSFERASE_MYCOLYLTRANSFERASE AG85A"/>
    <property type="match status" value="1"/>
</dbReference>
<dbReference type="GO" id="GO:0016747">
    <property type="term" value="F:acyltransferase activity, transferring groups other than amino-acyl groups"/>
    <property type="evidence" value="ECO:0007669"/>
    <property type="project" value="TreeGrafter"/>
</dbReference>
<reference evidence="2" key="1">
    <citation type="submission" date="2022-10" db="EMBL/GenBank/DDBJ databases">
        <title>Gaoshiqiia sediminis gen. nov., sp. nov., isolated from coastal sediment.</title>
        <authorList>
            <person name="Yu W.X."/>
            <person name="Mu D.S."/>
            <person name="Du J.Z."/>
            <person name="Liang Y.Q."/>
        </authorList>
    </citation>
    <scope>NUCLEOTIDE SEQUENCE</scope>
    <source>
        <strain evidence="2">A06</strain>
    </source>
</reference>
<dbReference type="InterPro" id="IPR013783">
    <property type="entry name" value="Ig-like_fold"/>
</dbReference>
<dbReference type="GO" id="GO:0016787">
    <property type="term" value="F:hydrolase activity"/>
    <property type="evidence" value="ECO:0007669"/>
    <property type="project" value="UniProtKB-KW"/>
</dbReference>
<evidence type="ECO:0000313" key="3">
    <source>
        <dbReference type="Proteomes" id="UP001163821"/>
    </source>
</evidence>
<dbReference type="RefSeq" id="WP_282593533.1">
    <property type="nucleotide sequence ID" value="NZ_JAPAAF010000066.1"/>
</dbReference>
<evidence type="ECO:0000313" key="2">
    <source>
        <dbReference type="EMBL" id="MCW0484947.1"/>
    </source>
</evidence>
<sequence length="401" mass="44853">MMKKIWSILFVLAIACMCNIGSARAQQANVNLDYNPQKNTEGLTPFSAPLNSPEVHDDRTVTFRVKAPNAELVELNPGAIHTALDLGREPLPFAKGEEGIWTLTIGPLPVDMYAYHVRIDGVQVADPSNTCAAFTAMPPYSQLIVHGDGPAWYDAQDVPHGNVTRHVYHSKVSKGERELYVYTPPGYDPNKKYPVLYLLGGSGELPSNWVYDGRVNFIMDNLLAEGKAEPMIIALPNNQIIHRNHPQHAELTFDLFEQELREQVIPLVDQSYSTIQSPKGRAISGLSMGGRHSMFIGFRSLDLFANFGILSAGDVTAETTLKSFLVDPKVNEKVDYLFVGQGTKEAQGFFNQRVQGLVEALNTHDIKHEYYVGGNGGHDWSTWRHLLYYRFLPNLWKKILN</sequence>
<keyword evidence="3" id="KW-1185">Reference proteome</keyword>
<feature type="chain" id="PRO_5041315403" evidence="1">
    <location>
        <begin position="26"/>
        <end position="401"/>
    </location>
</feature>
<dbReference type="InterPro" id="IPR014756">
    <property type="entry name" value="Ig_E-set"/>
</dbReference>
<dbReference type="InterPro" id="IPR029058">
    <property type="entry name" value="AB_hydrolase_fold"/>
</dbReference>
<keyword evidence="1" id="KW-0732">Signal</keyword>
<evidence type="ECO:0000256" key="1">
    <source>
        <dbReference type="SAM" id="SignalP"/>
    </source>
</evidence>
<feature type="signal peptide" evidence="1">
    <location>
        <begin position="1"/>
        <end position="25"/>
    </location>
</feature>
<keyword evidence="2" id="KW-0378">Hydrolase</keyword>
<proteinExistence type="predicted"/>
<dbReference type="PROSITE" id="PS51257">
    <property type="entry name" value="PROKAR_LIPOPROTEIN"/>
    <property type="match status" value="1"/>
</dbReference>
<dbReference type="SUPFAM" id="SSF53474">
    <property type="entry name" value="alpha/beta-Hydrolases"/>
    <property type="match status" value="1"/>
</dbReference>
<gene>
    <name evidence="2" type="ORF">N2K84_19595</name>
</gene>
<protein>
    <submittedName>
        <fullName evidence="2">Alpha/beta hydrolase-fold protein</fullName>
    </submittedName>
</protein>
<dbReference type="Gene3D" id="2.60.40.10">
    <property type="entry name" value="Immunoglobulins"/>
    <property type="match status" value="1"/>
</dbReference>
<name>A0AA41YF43_9BACT</name>
<dbReference type="PANTHER" id="PTHR48098">
    <property type="entry name" value="ENTEROCHELIN ESTERASE-RELATED"/>
    <property type="match status" value="1"/>
</dbReference>
<dbReference type="InterPro" id="IPR050583">
    <property type="entry name" value="Mycobacterial_A85_antigen"/>
</dbReference>
<dbReference type="Pfam" id="PF00756">
    <property type="entry name" value="Esterase"/>
    <property type="match status" value="1"/>
</dbReference>
<dbReference type="Gene3D" id="3.40.50.1820">
    <property type="entry name" value="alpha/beta hydrolase"/>
    <property type="match status" value="1"/>
</dbReference>